<comment type="caution">
    <text evidence="3">The sequence shown here is derived from an EMBL/GenBank/DDBJ whole genome shotgun (WGS) entry which is preliminary data.</text>
</comment>
<proteinExistence type="inferred from homology"/>
<dbReference type="Pfam" id="PF03401">
    <property type="entry name" value="TctC"/>
    <property type="match status" value="1"/>
</dbReference>
<dbReference type="PANTHER" id="PTHR42928:SF5">
    <property type="entry name" value="BLR1237 PROTEIN"/>
    <property type="match status" value="1"/>
</dbReference>
<dbReference type="PIRSF" id="PIRSF017082">
    <property type="entry name" value="YflP"/>
    <property type="match status" value="1"/>
</dbReference>
<dbReference type="InterPro" id="IPR042100">
    <property type="entry name" value="Bug_dom1"/>
</dbReference>
<dbReference type="Gene3D" id="3.40.190.150">
    <property type="entry name" value="Bordetella uptake gene, domain 1"/>
    <property type="match status" value="1"/>
</dbReference>
<keyword evidence="4" id="KW-1185">Reference proteome</keyword>
<dbReference type="PANTHER" id="PTHR42928">
    <property type="entry name" value="TRICARBOXYLATE-BINDING PROTEIN"/>
    <property type="match status" value="1"/>
</dbReference>
<evidence type="ECO:0000256" key="1">
    <source>
        <dbReference type="ARBA" id="ARBA00006987"/>
    </source>
</evidence>
<dbReference type="Proteomes" id="UP001595848">
    <property type="component" value="Unassembled WGS sequence"/>
</dbReference>
<dbReference type="CDD" id="cd13578">
    <property type="entry name" value="PBP2_Bug27"/>
    <property type="match status" value="1"/>
</dbReference>
<dbReference type="EMBL" id="JBHSBV010000002">
    <property type="protein sequence ID" value="MFC4200716.1"/>
    <property type="molecule type" value="Genomic_DNA"/>
</dbReference>
<dbReference type="InterPro" id="IPR005064">
    <property type="entry name" value="BUG"/>
</dbReference>
<protein>
    <submittedName>
        <fullName evidence="3">Bug family tripartite tricarboxylate transporter substrate binding protein</fullName>
    </submittedName>
</protein>
<name>A0ABV8NXU0_9BURK</name>
<organism evidence="3 4">
    <name type="scientific">Candidimonas humi</name>
    <dbReference type="NCBI Taxonomy" id="683355"/>
    <lineage>
        <taxon>Bacteria</taxon>
        <taxon>Pseudomonadati</taxon>
        <taxon>Pseudomonadota</taxon>
        <taxon>Betaproteobacteria</taxon>
        <taxon>Burkholderiales</taxon>
        <taxon>Alcaligenaceae</taxon>
        <taxon>Candidimonas</taxon>
    </lineage>
</organism>
<feature type="signal peptide" evidence="2">
    <location>
        <begin position="1"/>
        <end position="32"/>
    </location>
</feature>
<gene>
    <name evidence="3" type="ORF">ACFOY1_07105</name>
</gene>
<accession>A0ABV8NXU0</accession>
<feature type="chain" id="PRO_5046713142" evidence="2">
    <location>
        <begin position="33"/>
        <end position="332"/>
    </location>
</feature>
<reference evidence="4" key="1">
    <citation type="journal article" date="2019" name="Int. J. Syst. Evol. Microbiol.">
        <title>The Global Catalogue of Microorganisms (GCM) 10K type strain sequencing project: providing services to taxonomists for standard genome sequencing and annotation.</title>
        <authorList>
            <consortium name="The Broad Institute Genomics Platform"/>
            <consortium name="The Broad Institute Genome Sequencing Center for Infectious Disease"/>
            <person name="Wu L."/>
            <person name="Ma J."/>
        </authorList>
    </citation>
    <scope>NUCLEOTIDE SEQUENCE [LARGE SCALE GENOMIC DNA]</scope>
    <source>
        <strain evidence="4">LMG 24813</strain>
    </source>
</reference>
<dbReference type="SUPFAM" id="SSF53850">
    <property type="entry name" value="Periplasmic binding protein-like II"/>
    <property type="match status" value="1"/>
</dbReference>
<dbReference type="RefSeq" id="WP_246600485.1">
    <property type="nucleotide sequence ID" value="NZ_JAHTBN010000003.1"/>
</dbReference>
<sequence length="332" mass="34886">MNTNPFVARRAGMVALACTLLAYATIPLGAQAAGYPDPGRPVRIVVGFPPGGGADLLARVIAPPLSQKLHDNVIIENRPGAGGLLATEYVAKGQADGYTLYIATPGSFTIWPNLKKLNYDPAKDFAPISNLVTMPNLLVTSPKAPYKNVKELIAAAKAPGAHINYASGGVATIGQIAAEQFKLMAGIQMTHVPYKGTTPAINDVMAGLVPLTFSDPSAKTFVDAGRLKLLAVTTIKRSKLFPDTPTMSEAGVPGYDLMNWYGMVAPAATPPEAIKKLNAALVEVMAEPDVQKKLSAGGMEATSTTPAAFGQLMARERAKWDALAKKTGMKAE</sequence>
<comment type="similarity">
    <text evidence="1">Belongs to the UPF0065 (bug) family.</text>
</comment>
<evidence type="ECO:0000313" key="4">
    <source>
        <dbReference type="Proteomes" id="UP001595848"/>
    </source>
</evidence>
<keyword evidence="2" id="KW-0732">Signal</keyword>
<evidence type="ECO:0000256" key="2">
    <source>
        <dbReference type="SAM" id="SignalP"/>
    </source>
</evidence>
<evidence type="ECO:0000313" key="3">
    <source>
        <dbReference type="EMBL" id="MFC4200716.1"/>
    </source>
</evidence>
<dbReference type="Gene3D" id="3.40.190.10">
    <property type="entry name" value="Periplasmic binding protein-like II"/>
    <property type="match status" value="1"/>
</dbReference>